<dbReference type="SUPFAM" id="SSF53720">
    <property type="entry name" value="ALDH-like"/>
    <property type="match status" value="1"/>
</dbReference>
<dbReference type="PANTHER" id="PTHR43353:SF3">
    <property type="entry name" value="ALDEHYDE DEHYDROGENASE-RELATED"/>
    <property type="match status" value="1"/>
</dbReference>
<evidence type="ECO:0000256" key="2">
    <source>
        <dbReference type="ARBA" id="ARBA00011738"/>
    </source>
</evidence>
<dbReference type="Pfam" id="PF00171">
    <property type="entry name" value="Aldedh"/>
    <property type="match status" value="1"/>
</dbReference>
<dbReference type="EC" id="1.2.1.26" evidence="8"/>
<dbReference type="InterPro" id="IPR016161">
    <property type="entry name" value="Ald_DH/histidinol_DH"/>
</dbReference>
<dbReference type="PANTHER" id="PTHR43353">
    <property type="entry name" value="SUCCINATE-SEMIALDEHYDE DEHYDROGENASE, MITOCHONDRIAL"/>
    <property type="match status" value="1"/>
</dbReference>
<dbReference type="EMBL" id="CP032343">
    <property type="protein sequence ID" value="QCO13218.1"/>
    <property type="molecule type" value="Genomic_DNA"/>
</dbReference>
<comment type="subunit">
    <text evidence="2">Homodimer.</text>
</comment>
<evidence type="ECO:0000256" key="5">
    <source>
        <dbReference type="ARBA" id="ARBA00023027"/>
    </source>
</evidence>
<reference evidence="10 13" key="2">
    <citation type="submission" date="2023-11" db="EMBL/GenBank/DDBJ databases">
        <title>MicrobeMod: A computational toolkit for identifying prokaryotic methylation and restriction-modification with nanopore sequencing.</title>
        <authorList>
            <person name="Crits-Christoph A."/>
            <person name="Kang S.C."/>
            <person name="Lee H."/>
            <person name="Ostrov N."/>
        </authorList>
    </citation>
    <scope>NUCLEOTIDE SEQUENCE [LARGE SCALE GENOMIC DNA]</scope>
    <source>
        <strain evidence="10 13">ATCC 29145</strain>
    </source>
</reference>
<protein>
    <recommendedName>
        <fullName evidence="8">2,5-dioxovalerate dehydrogenase</fullName>
        <ecNumber evidence="8">1.2.1.26</ecNumber>
    </recommendedName>
</protein>
<evidence type="ECO:0000256" key="7">
    <source>
        <dbReference type="ARBA" id="ARBA00051918"/>
    </source>
</evidence>
<dbReference type="EMBL" id="JAWXYC010000002">
    <property type="protein sequence ID" value="MDX5950380.1"/>
    <property type="molecule type" value="Genomic_DNA"/>
</dbReference>
<feature type="domain" description="Aldehyde dehydrogenase" evidence="9">
    <location>
        <begin position="19"/>
        <end position="423"/>
    </location>
</feature>
<dbReference type="Gene3D" id="3.40.309.10">
    <property type="entry name" value="Aldehyde Dehydrogenase, Chain A, domain 2"/>
    <property type="match status" value="1"/>
</dbReference>
<dbReference type="FunFam" id="3.40.605.10:FF:000037">
    <property type="entry name" value="NADP-dependent fatty aldehyde dehydrogenase"/>
    <property type="match status" value="1"/>
</dbReference>
<keyword evidence="13" id="KW-1185">Reference proteome</keyword>
<keyword evidence="3" id="KW-0521">NADP</keyword>
<evidence type="ECO:0000256" key="8">
    <source>
        <dbReference type="ARBA" id="ARBA00067023"/>
    </source>
</evidence>
<evidence type="ECO:0000259" key="9">
    <source>
        <dbReference type="Pfam" id="PF00171"/>
    </source>
</evidence>
<dbReference type="Proteomes" id="UP001277471">
    <property type="component" value="Unassembled WGS sequence"/>
</dbReference>
<reference evidence="11 12" key="1">
    <citation type="submission" date="2018-09" db="EMBL/GenBank/DDBJ databases">
        <title>Whole genome based analysis of evolution and adaptive divergence in Indian and Brazilian strains of Azospirillum brasilense.</title>
        <authorList>
            <person name="Singh C."/>
            <person name="Tripathi A.K."/>
        </authorList>
    </citation>
    <scope>NUCLEOTIDE SEQUENCE [LARGE SCALE GENOMIC DNA]</scope>
    <source>
        <strain evidence="11 12">MTCC4038</strain>
        <plasmid evidence="11 12">p4</plasmid>
    </source>
</reference>
<evidence type="ECO:0000313" key="13">
    <source>
        <dbReference type="Proteomes" id="UP001277471"/>
    </source>
</evidence>
<organism evidence="11 12">
    <name type="scientific">Azospirillum brasilense</name>
    <dbReference type="NCBI Taxonomy" id="192"/>
    <lineage>
        <taxon>Bacteria</taxon>
        <taxon>Pseudomonadati</taxon>
        <taxon>Pseudomonadota</taxon>
        <taxon>Alphaproteobacteria</taxon>
        <taxon>Rhodospirillales</taxon>
        <taxon>Azospirillaceae</taxon>
        <taxon>Azospirillum</taxon>
    </lineage>
</organism>
<sequence>MTITGEMLIGARSHRGSDGEFRAVDPATGAELEPAFGGGGVAEVERACALAWAAFDAFRETGLEARAAFLETIAANILDLGDALILRAMAESGLPRPRLEGERGRTVGQLRLFAQTVREGGWLEARIDPAQPERKPLPRPDVRQRHIPLGPVAVFGASNFPLAFSVAGGDTASALAAGCPVVVKGHSAHPGTSELVGRAIQAAVASCGLPEGVFSLLFGVGNPIGTALVTDPRIKAVGFTGSRGGGLALMAAAARRPEPIPVYAEMSSINPVFLMPAALAARAEALGKGFVASLTMGAGQFCTNPGILLGIDGPDLDRFVAVAVEALGGSAASTMLTPAIRAAYDSGVARLSGSAAVATLARGLACSGPNQAQAALFGTTADAFLADPALQDEVFGAASLLIRCPDAAAMRTVAERLEGQLTVTVQMEPADGDAVAALLPTLERKAGRILANGWPTGVEVCHAMVHGGPFPATSDSRTTSVGTLAIRRFLRPVCYQDIPAALLPEALRDGNPLDLWRRIDGVPGQE</sequence>
<evidence type="ECO:0000313" key="12">
    <source>
        <dbReference type="Proteomes" id="UP000298774"/>
    </source>
</evidence>
<proteinExistence type="inferred from homology"/>
<evidence type="ECO:0000313" key="10">
    <source>
        <dbReference type="EMBL" id="MDX5950380.1"/>
    </source>
</evidence>
<accession>A0A0P0FFY3</accession>
<keyword evidence="11" id="KW-0614">Plasmid</keyword>
<dbReference type="InterPro" id="IPR016162">
    <property type="entry name" value="Ald_DH_N"/>
</dbReference>
<dbReference type="CDD" id="cd07129">
    <property type="entry name" value="ALDH_KGSADH"/>
    <property type="match status" value="1"/>
</dbReference>
<dbReference type="InterPro" id="IPR050740">
    <property type="entry name" value="Aldehyde_DH_Superfamily"/>
</dbReference>
<dbReference type="GeneID" id="56453547"/>
<evidence type="ECO:0000256" key="3">
    <source>
        <dbReference type="ARBA" id="ARBA00022857"/>
    </source>
</evidence>
<dbReference type="GO" id="GO:0047533">
    <property type="term" value="F:2,5-dioxovalerate dehydrogenase (NADP+) activity"/>
    <property type="evidence" value="ECO:0007669"/>
    <property type="project" value="UniProtKB-EC"/>
</dbReference>
<comment type="catalytic activity">
    <reaction evidence="7">
        <text>2,5-dioxopentanoate + NADP(+) + H2O = 2-oxoglutarate + NADPH + 2 H(+)</text>
        <dbReference type="Rhea" id="RHEA:11296"/>
        <dbReference type="ChEBI" id="CHEBI:15377"/>
        <dbReference type="ChEBI" id="CHEBI:15378"/>
        <dbReference type="ChEBI" id="CHEBI:16810"/>
        <dbReference type="ChEBI" id="CHEBI:57783"/>
        <dbReference type="ChEBI" id="CHEBI:58136"/>
        <dbReference type="ChEBI" id="CHEBI:58349"/>
        <dbReference type="EC" id="1.2.1.26"/>
    </reaction>
</comment>
<evidence type="ECO:0000256" key="1">
    <source>
        <dbReference type="ARBA" id="ARBA00009986"/>
    </source>
</evidence>
<dbReference type="Proteomes" id="UP000298774">
    <property type="component" value="Plasmid p4"/>
</dbReference>
<dbReference type="InterPro" id="IPR044151">
    <property type="entry name" value="ALDH_KGSADH"/>
</dbReference>
<keyword evidence="4" id="KW-0560">Oxidoreductase</keyword>
<dbReference type="InterPro" id="IPR015590">
    <property type="entry name" value="Aldehyde_DH_dom"/>
</dbReference>
<dbReference type="InterPro" id="IPR016163">
    <property type="entry name" value="Ald_DH_C"/>
</dbReference>
<keyword evidence="5" id="KW-0520">NAD</keyword>
<name>A0A0P0FFY3_AZOBR</name>
<comment type="similarity">
    <text evidence="1">Belongs to the aldehyde dehydrogenase family.</text>
</comment>
<dbReference type="KEGG" id="abf:AMK58_27380"/>
<evidence type="ECO:0000256" key="4">
    <source>
        <dbReference type="ARBA" id="ARBA00023002"/>
    </source>
</evidence>
<comment type="catalytic activity">
    <reaction evidence="6">
        <text>2,5-dioxopentanoate + NAD(+) + H2O = 2-oxoglutarate + NADH + 2 H(+)</text>
        <dbReference type="Rhea" id="RHEA:47152"/>
        <dbReference type="ChEBI" id="CHEBI:15377"/>
        <dbReference type="ChEBI" id="CHEBI:15378"/>
        <dbReference type="ChEBI" id="CHEBI:16810"/>
        <dbReference type="ChEBI" id="CHEBI:57540"/>
        <dbReference type="ChEBI" id="CHEBI:57945"/>
        <dbReference type="ChEBI" id="CHEBI:58136"/>
    </reaction>
</comment>
<dbReference type="Gene3D" id="3.40.605.10">
    <property type="entry name" value="Aldehyde Dehydrogenase, Chain A, domain 1"/>
    <property type="match status" value="1"/>
</dbReference>
<evidence type="ECO:0000313" key="11">
    <source>
        <dbReference type="EMBL" id="QCO13218.1"/>
    </source>
</evidence>
<dbReference type="AlphaFoldDB" id="A0A0P0FFY3"/>
<geneLocation type="plasmid" evidence="11 12">
    <name>p4</name>
</geneLocation>
<dbReference type="RefSeq" id="WP_059399694.1">
    <property type="nucleotide sequence ID" value="NZ_CP012917.1"/>
</dbReference>
<gene>
    <name evidence="11" type="ORF">D3868_29815</name>
    <name evidence="10" type="ORF">SIM66_04115</name>
</gene>
<dbReference type="SMR" id="A0A0P0FFY3"/>
<evidence type="ECO:0000256" key="6">
    <source>
        <dbReference type="ARBA" id="ARBA00050769"/>
    </source>
</evidence>